<sequence length="134" mass="14593">MEGRLSDKNMNYLPYCSGHARKQTLRVALRAVLKKNTLFDLSPMRASLAYSVATDGCGLLLATNPWKIRLLGPESIGLTGFILKRCKAAALPLQKSSHLLTEETIGVTSILGNYRQGSNGKTTIGPLSLVNKNY</sequence>
<dbReference type="EMBL" id="CM044708">
    <property type="protein sequence ID" value="KAI5649477.1"/>
    <property type="molecule type" value="Genomic_DNA"/>
</dbReference>
<protein>
    <submittedName>
        <fullName evidence="1">Uncharacterized protein</fullName>
    </submittedName>
</protein>
<comment type="caution">
    <text evidence="1">The sequence shown here is derived from an EMBL/GenBank/DDBJ whole genome shotgun (WGS) entry which is preliminary data.</text>
</comment>
<keyword evidence="2" id="KW-1185">Reference proteome</keyword>
<evidence type="ECO:0000313" key="2">
    <source>
        <dbReference type="Proteomes" id="UP001060085"/>
    </source>
</evidence>
<gene>
    <name evidence="1" type="ORF">M9H77_35482</name>
</gene>
<accession>A0ACB9ZP41</accession>
<dbReference type="Proteomes" id="UP001060085">
    <property type="component" value="Linkage Group LG08"/>
</dbReference>
<evidence type="ECO:0000313" key="1">
    <source>
        <dbReference type="EMBL" id="KAI5649477.1"/>
    </source>
</evidence>
<reference evidence="2" key="1">
    <citation type="journal article" date="2023" name="Nat. Plants">
        <title>Single-cell RNA sequencing provides a high-resolution roadmap for understanding the multicellular compartmentation of specialized metabolism.</title>
        <authorList>
            <person name="Sun S."/>
            <person name="Shen X."/>
            <person name="Li Y."/>
            <person name="Li Y."/>
            <person name="Wang S."/>
            <person name="Li R."/>
            <person name="Zhang H."/>
            <person name="Shen G."/>
            <person name="Guo B."/>
            <person name="Wei J."/>
            <person name="Xu J."/>
            <person name="St-Pierre B."/>
            <person name="Chen S."/>
            <person name="Sun C."/>
        </authorList>
    </citation>
    <scope>NUCLEOTIDE SEQUENCE [LARGE SCALE GENOMIC DNA]</scope>
</reference>
<name>A0ACB9ZP41_CATRO</name>
<proteinExistence type="predicted"/>
<organism evidence="1 2">
    <name type="scientific">Catharanthus roseus</name>
    <name type="common">Madagascar periwinkle</name>
    <name type="synonym">Vinca rosea</name>
    <dbReference type="NCBI Taxonomy" id="4058"/>
    <lineage>
        <taxon>Eukaryota</taxon>
        <taxon>Viridiplantae</taxon>
        <taxon>Streptophyta</taxon>
        <taxon>Embryophyta</taxon>
        <taxon>Tracheophyta</taxon>
        <taxon>Spermatophyta</taxon>
        <taxon>Magnoliopsida</taxon>
        <taxon>eudicotyledons</taxon>
        <taxon>Gunneridae</taxon>
        <taxon>Pentapetalae</taxon>
        <taxon>asterids</taxon>
        <taxon>lamiids</taxon>
        <taxon>Gentianales</taxon>
        <taxon>Apocynaceae</taxon>
        <taxon>Rauvolfioideae</taxon>
        <taxon>Vinceae</taxon>
        <taxon>Catharanthinae</taxon>
        <taxon>Catharanthus</taxon>
    </lineage>
</organism>